<feature type="signal peptide" evidence="3">
    <location>
        <begin position="1"/>
        <end position="23"/>
    </location>
</feature>
<keyword evidence="2" id="KW-0472">Membrane</keyword>
<keyword evidence="5" id="KW-1185">Reference proteome</keyword>
<dbReference type="Proteomes" id="UP001516472">
    <property type="component" value="Unassembled WGS sequence"/>
</dbReference>
<feature type="region of interest" description="Disordered" evidence="1">
    <location>
        <begin position="170"/>
        <end position="224"/>
    </location>
</feature>
<organism evidence="4 5">
    <name type="scientific">Corallococcus soli</name>
    <dbReference type="NCBI Taxonomy" id="2710757"/>
    <lineage>
        <taxon>Bacteria</taxon>
        <taxon>Pseudomonadati</taxon>
        <taxon>Myxococcota</taxon>
        <taxon>Myxococcia</taxon>
        <taxon>Myxococcales</taxon>
        <taxon>Cystobacterineae</taxon>
        <taxon>Myxococcaceae</taxon>
        <taxon>Corallococcus</taxon>
    </lineage>
</organism>
<feature type="compositionally biased region" description="Low complexity" evidence="1">
    <location>
        <begin position="173"/>
        <end position="182"/>
    </location>
</feature>
<keyword evidence="2" id="KW-1133">Transmembrane helix</keyword>
<proteinExistence type="predicted"/>
<comment type="caution">
    <text evidence="4">The sequence shown here is derived from an EMBL/GenBank/DDBJ whole genome shotgun (WGS) entry which is preliminary data.</text>
</comment>
<feature type="compositionally biased region" description="Basic and acidic residues" evidence="1">
    <location>
        <begin position="211"/>
        <end position="224"/>
    </location>
</feature>
<evidence type="ECO:0000256" key="3">
    <source>
        <dbReference type="SAM" id="SignalP"/>
    </source>
</evidence>
<keyword evidence="3" id="KW-0732">Signal</keyword>
<sequence>MLIPFIAALTLVVAQAPAPSSSAKPLTVLLAPTDVARGTPRYLIGFAQEHVAEQLKGRGLEVIRVADVTRTLPKKKRAAMMRCNRTQPSCIASLGLAAKTDVVMVTEVVPYLKAYKAGVRVYTAQDGAPLVEHSVPGVSEDQVLDALTQALDVVVPRTLRVLRPEPVAPPPQVVVQTPTVTPGDKPTVTPGDKPTVTPGVSPGVEPPTRVDLTDTPRVEPETPGRRKWAWVPAAGGVVAAGVGTVFLVQSRSKFDDLDKNEFPTLAEADAARDSGKRSQTIGMVGIGVGAAAVVTGALMYFLPTKQSSVQPSVTLTPQGGGLSVAGTWQ</sequence>
<feature type="transmembrane region" description="Helical" evidence="2">
    <location>
        <begin position="228"/>
        <end position="248"/>
    </location>
</feature>
<feature type="chain" id="PRO_5045204063" evidence="3">
    <location>
        <begin position="24"/>
        <end position="329"/>
    </location>
</feature>
<evidence type="ECO:0000256" key="2">
    <source>
        <dbReference type="SAM" id="Phobius"/>
    </source>
</evidence>
<accession>A0ABR9PGL6</accession>
<evidence type="ECO:0000313" key="4">
    <source>
        <dbReference type="EMBL" id="MBE4747059.1"/>
    </source>
</evidence>
<name>A0ABR9PGL6_9BACT</name>
<dbReference type="EMBL" id="JAAIYO010000001">
    <property type="protein sequence ID" value="MBE4747059.1"/>
    <property type="molecule type" value="Genomic_DNA"/>
</dbReference>
<gene>
    <name evidence="4" type="ORF">G4177_02575</name>
</gene>
<protein>
    <submittedName>
        <fullName evidence="4">Uncharacterized protein</fullName>
    </submittedName>
</protein>
<dbReference type="RefSeq" id="WP_193346473.1">
    <property type="nucleotide sequence ID" value="NZ_CBCSIP010000582.1"/>
</dbReference>
<feature type="transmembrane region" description="Helical" evidence="2">
    <location>
        <begin position="281"/>
        <end position="302"/>
    </location>
</feature>
<reference evidence="4 5" key="1">
    <citation type="submission" date="2020-02" db="EMBL/GenBank/DDBJ databases">
        <authorList>
            <person name="Babadi Z.K."/>
            <person name="Risdian C."/>
            <person name="Ebrahimipour G.H."/>
            <person name="Wink J."/>
        </authorList>
    </citation>
    <scope>NUCLEOTIDE SEQUENCE [LARGE SCALE GENOMIC DNA]</scope>
    <source>
        <strain evidence="4 5">ZKHCc1 1396</strain>
    </source>
</reference>
<evidence type="ECO:0000256" key="1">
    <source>
        <dbReference type="SAM" id="MobiDB-lite"/>
    </source>
</evidence>
<keyword evidence="2" id="KW-0812">Transmembrane</keyword>
<evidence type="ECO:0000313" key="5">
    <source>
        <dbReference type="Proteomes" id="UP001516472"/>
    </source>
</evidence>